<proteinExistence type="predicted"/>
<reference evidence="1 2" key="1">
    <citation type="submission" date="2020-07" db="EMBL/GenBank/DDBJ databases">
        <title>Genomic Encyclopedia of Type Strains, Phase IV (KMG-V): Genome sequencing to study the core and pangenomes of soil and plant-associated prokaryotes.</title>
        <authorList>
            <person name="Whitman W."/>
        </authorList>
    </citation>
    <scope>NUCLEOTIDE SEQUENCE [LARGE SCALE GENOMIC DNA]</scope>
    <source>
        <strain evidence="1 2">RH2WT43</strain>
    </source>
</reference>
<dbReference type="Proteomes" id="UP000550401">
    <property type="component" value="Unassembled WGS sequence"/>
</dbReference>
<accession>A0A839EXZ2</accession>
<dbReference type="AlphaFoldDB" id="A0A839EXZ2"/>
<evidence type="ECO:0000313" key="2">
    <source>
        <dbReference type="Proteomes" id="UP000550401"/>
    </source>
</evidence>
<name>A0A839EXZ2_9GAMM</name>
<dbReference type="EMBL" id="JACGXL010000001">
    <property type="protein sequence ID" value="MBA8886559.1"/>
    <property type="molecule type" value="Genomic_DNA"/>
</dbReference>
<dbReference type="RefSeq" id="WP_182529628.1">
    <property type="nucleotide sequence ID" value="NZ_JACGXL010000001.1"/>
</dbReference>
<comment type="caution">
    <text evidence="1">The sequence shown here is derived from an EMBL/GenBank/DDBJ whole genome shotgun (WGS) entry which is preliminary data.</text>
</comment>
<protein>
    <submittedName>
        <fullName evidence="1">Uncharacterized protein</fullName>
    </submittedName>
</protein>
<evidence type="ECO:0000313" key="1">
    <source>
        <dbReference type="EMBL" id="MBA8886559.1"/>
    </source>
</evidence>
<gene>
    <name evidence="1" type="ORF">FHW12_000750</name>
</gene>
<organism evidence="1 2">
    <name type="scientific">Dokdonella fugitiva</name>
    <dbReference type="NCBI Taxonomy" id="328517"/>
    <lineage>
        <taxon>Bacteria</taxon>
        <taxon>Pseudomonadati</taxon>
        <taxon>Pseudomonadota</taxon>
        <taxon>Gammaproteobacteria</taxon>
        <taxon>Lysobacterales</taxon>
        <taxon>Rhodanobacteraceae</taxon>
        <taxon>Dokdonella</taxon>
    </lineage>
</organism>
<keyword evidence="2" id="KW-1185">Reference proteome</keyword>
<sequence length="75" mass="8213">MTDGRAGRCVARRGWYAPAVRYGSIQMGGMRWFALLVSLFADRRRSEAFDGLPDGAAVALDSDFDLLSDVVGKML</sequence>